<keyword evidence="1" id="KW-0175">Coiled coil</keyword>
<proteinExistence type="predicted"/>
<name>A0ABW5PJ39_9BACL</name>
<feature type="signal peptide" evidence="2">
    <location>
        <begin position="1"/>
        <end position="24"/>
    </location>
</feature>
<reference evidence="4" key="1">
    <citation type="journal article" date="2019" name="Int. J. Syst. Evol. Microbiol.">
        <title>The Global Catalogue of Microorganisms (GCM) 10K type strain sequencing project: providing services to taxonomists for standard genome sequencing and annotation.</title>
        <authorList>
            <consortium name="The Broad Institute Genomics Platform"/>
            <consortium name="The Broad Institute Genome Sequencing Center for Infectious Disease"/>
            <person name="Wu L."/>
            <person name="Ma J."/>
        </authorList>
    </citation>
    <scope>NUCLEOTIDE SEQUENCE [LARGE SCALE GENOMIC DNA]</scope>
    <source>
        <strain evidence="4">KCTC 3950</strain>
    </source>
</reference>
<gene>
    <name evidence="3" type="ORF">ACFSUF_23210</name>
</gene>
<organism evidence="3 4">
    <name type="scientific">Paenibacillus gansuensis</name>
    <dbReference type="NCBI Taxonomy" id="306542"/>
    <lineage>
        <taxon>Bacteria</taxon>
        <taxon>Bacillati</taxon>
        <taxon>Bacillota</taxon>
        <taxon>Bacilli</taxon>
        <taxon>Bacillales</taxon>
        <taxon>Paenibacillaceae</taxon>
        <taxon>Paenibacillus</taxon>
    </lineage>
</organism>
<sequence length="137" mass="15334">MKKMAVVLLGAFLFLNVSVTSTYAANDDTVYQQVLEQVQETNEEISEKIAEADERADEILAEAKEEASTNAARSEEIFAKANQELDKLIAVLINETNALAENTKRYGESRGYEIICELVEVEIGDRKVWIDPLRVGH</sequence>
<dbReference type="RefSeq" id="WP_377607089.1">
    <property type="nucleotide sequence ID" value="NZ_JBHUME010000019.1"/>
</dbReference>
<dbReference type="EMBL" id="JBHUME010000019">
    <property type="protein sequence ID" value="MFD2615315.1"/>
    <property type="molecule type" value="Genomic_DNA"/>
</dbReference>
<keyword evidence="4" id="KW-1185">Reference proteome</keyword>
<keyword evidence="2" id="KW-0732">Signal</keyword>
<evidence type="ECO:0000256" key="1">
    <source>
        <dbReference type="SAM" id="Coils"/>
    </source>
</evidence>
<evidence type="ECO:0000313" key="4">
    <source>
        <dbReference type="Proteomes" id="UP001597541"/>
    </source>
</evidence>
<dbReference type="Proteomes" id="UP001597541">
    <property type="component" value="Unassembled WGS sequence"/>
</dbReference>
<evidence type="ECO:0000313" key="3">
    <source>
        <dbReference type="EMBL" id="MFD2615315.1"/>
    </source>
</evidence>
<comment type="caution">
    <text evidence="3">The sequence shown here is derived from an EMBL/GenBank/DDBJ whole genome shotgun (WGS) entry which is preliminary data.</text>
</comment>
<feature type="chain" id="PRO_5046362245" evidence="2">
    <location>
        <begin position="25"/>
        <end position="137"/>
    </location>
</feature>
<feature type="coiled-coil region" evidence="1">
    <location>
        <begin position="31"/>
        <end position="84"/>
    </location>
</feature>
<evidence type="ECO:0000256" key="2">
    <source>
        <dbReference type="SAM" id="SignalP"/>
    </source>
</evidence>
<accession>A0ABW5PJ39</accession>
<protein>
    <submittedName>
        <fullName evidence="3">Uncharacterized protein</fullName>
    </submittedName>
</protein>